<reference evidence="2 3" key="1">
    <citation type="submission" date="2023-10" db="EMBL/GenBank/DDBJ databases">
        <title>Niallia locisalis sp.nov. isolated from a salt pond sample.</title>
        <authorList>
            <person name="Li X.-J."/>
            <person name="Dong L."/>
        </authorList>
    </citation>
    <scope>NUCLEOTIDE SEQUENCE [LARGE SCALE GENOMIC DNA]</scope>
    <source>
        <strain evidence="2 3">DSM 29761</strain>
    </source>
</reference>
<protein>
    <submittedName>
        <fullName evidence="2">Uncharacterized protein</fullName>
    </submittedName>
</protein>
<feature type="compositionally biased region" description="Basic and acidic residues" evidence="1">
    <location>
        <begin position="34"/>
        <end position="43"/>
    </location>
</feature>
<name>A0ABZ2CJR8_9BACI</name>
<evidence type="ECO:0000256" key="1">
    <source>
        <dbReference type="SAM" id="MobiDB-lite"/>
    </source>
</evidence>
<sequence>MDMYRPNRKHNDTKRFFSLFWEESSDDDCINKHDAKEHHENCVKESYSPGPKRSRKAKNGASFRL</sequence>
<dbReference type="EMBL" id="CP137640">
    <property type="protein sequence ID" value="WVX83356.1"/>
    <property type="molecule type" value="Genomic_DNA"/>
</dbReference>
<feature type="region of interest" description="Disordered" evidence="1">
    <location>
        <begin position="34"/>
        <end position="65"/>
    </location>
</feature>
<dbReference type="Proteomes" id="UP001357223">
    <property type="component" value="Chromosome"/>
</dbReference>
<gene>
    <name evidence="2" type="ORF">R4Z09_10340</name>
</gene>
<dbReference type="RefSeq" id="WP_338452241.1">
    <property type="nucleotide sequence ID" value="NZ_CP137640.1"/>
</dbReference>
<keyword evidence="3" id="KW-1185">Reference proteome</keyword>
<accession>A0ABZ2CJR8</accession>
<proteinExistence type="predicted"/>
<evidence type="ECO:0000313" key="2">
    <source>
        <dbReference type="EMBL" id="WVX83356.1"/>
    </source>
</evidence>
<evidence type="ECO:0000313" key="3">
    <source>
        <dbReference type="Proteomes" id="UP001357223"/>
    </source>
</evidence>
<organism evidence="2 3">
    <name type="scientific">Niallia oryzisoli</name>
    <dbReference type="NCBI Taxonomy" id="1737571"/>
    <lineage>
        <taxon>Bacteria</taxon>
        <taxon>Bacillati</taxon>
        <taxon>Bacillota</taxon>
        <taxon>Bacilli</taxon>
        <taxon>Bacillales</taxon>
        <taxon>Bacillaceae</taxon>
        <taxon>Niallia</taxon>
    </lineage>
</organism>